<dbReference type="SUPFAM" id="SSF50998">
    <property type="entry name" value="Quinoprotein alcohol dehydrogenase-like"/>
    <property type="match status" value="1"/>
</dbReference>
<comment type="caution">
    <text evidence="4">The sequence shown here is derived from an EMBL/GenBank/DDBJ whole genome shotgun (WGS) entry which is preliminary data.</text>
</comment>
<feature type="domain" description="Pyrrolo-quinoline quinone repeat" evidence="3">
    <location>
        <begin position="195"/>
        <end position="454"/>
    </location>
</feature>
<evidence type="ECO:0000313" key="4">
    <source>
        <dbReference type="EMBL" id="GII81655.1"/>
    </source>
</evidence>
<feature type="compositionally biased region" description="Gly residues" evidence="1">
    <location>
        <begin position="77"/>
        <end position="91"/>
    </location>
</feature>
<dbReference type="InterPro" id="IPR011047">
    <property type="entry name" value="Quinoprotein_ADH-like_sf"/>
</dbReference>
<dbReference type="InterPro" id="IPR002372">
    <property type="entry name" value="PQQ_rpt_dom"/>
</dbReference>
<dbReference type="Proteomes" id="UP000655287">
    <property type="component" value="Unassembled WGS sequence"/>
</dbReference>
<dbReference type="EMBL" id="BOOU01000105">
    <property type="protein sequence ID" value="GII81655.1"/>
    <property type="molecule type" value="Genomic_DNA"/>
</dbReference>
<keyword evidence="2" id="KW-0812">Transmembrane</keyword>
<protein>
    <recommendedName>
        <fullName evidence="3">Pyrrolo-quinoline quinone repeat domain-containing protein</fullName>
    </recommendedName>
</protein>
<feature type="transmembrane region" description="Helical" evidence="2">
    <location>
        <begin position="47"/>
        <end position="71"/>
    </location>
</feature>
<proteinExistence type="predicted"/>
<feature type="region of interest" description="Disordered" evidence="1">
    <location>
        <begin position="18"/>
        <end position="38"/>
    </location>
</feature>
<dbReference type="InterPro" id="IPR015943">
    <property type="entry name" value="WD40/YVTN_repeat-like_dom_sf"/>
</dbReference>
<dbReference type="Pfam" id="PF13360">
    <property type="entry name" value="PQQ_2"/>
    <property type="match status" value="1"/>
</dbReference>
<keyword evidence="5" id="KW-1185">Reference proteome</keyword>
<feature type="region of interest" description="Disordered" evidence="1">
    <location>
        <begin position="77"/>
        <end position="100"/>
    </location>
</feature>
<organism evidence="4 5">
    <name type="scientific">Sphaerisporangium rufum</name>
    <dbReference type="NCBI Taxonomy" id="1381558"/>
    <lineage>
        <taxon>Bacteria</taxon>
        <taxon>Bacillati</taxon>
        <taxon>Actinomycetota</taxon>
        <taxon>Actinomycetes</taxon>
        <taxon>Streptosporangiales</taxon>
        <taxon>Streptosporangiaceae</taxon>
        <taxon>Sphaerisporangium</taxon>
    </lineage>
</organism>
<name>A0A919RBF5_9ACTN</name>
<dbReference type="Gene3D" id="2.130.10.10">
    <property type="entry name" value="YVTN repeat-like/Quinoprotein amine dehydrogenase"/>
    <property type="match status" value="1"/>
</dbReference>
<evidence type="ECO:0000256" key="2">
    <source>
        <dbReference type="SAM" id="Phobius"/>
    </source>
</evidence>
<accession>A0A919RBF5</accession>
<gene>
    <name evidence="4" type="ORF">Sru01_66370</name>
</gene>
<evidence type="ECO:0000313" key="5">
    <source>
        <dbReference type="Proteomes" id="UP000655287"/>
    </source>
</evidence>
<dbReference type="AlphaFoldDB" id="A0A919RBF5"/>
<sequence length="498" mass="48755">MAGAPGGAAAAGAANVEAAPGAGGSATSGPGRPGAGSGAAGRAGRRALLYVGGGTALVLVVLAAVLLSALWPFGGSAGGPGGRPSGSGTPGAGSAAPGGATELTGQVGWEVAAAPRRAASGAVLGSWAVPGALLRADHAALVSWDAATGAGRGRLRPPGGGAFCAAAQEVAADVLALAYGPRPRKPGAAGRCAGVLLVEPATGSVRHRVSLAGTAVGRGAAGRYGTSLAVAGDTLVVARGRAVTGFGTTDGSVRWEAGGLPAGCAFRDVLAGPAGAVLLASCGRSRPAVVLALDPATGARRWRVVAPSGATGESGSLVAADPVVAALPKAGGAGRYLVLGRPGEVTASIPQSGPYGTLDMRPIGRPGGRARYRVVLAGGALVTATTPSQVSELRDTNDLVAFGLADGGRRWSRRLDPASTAVPAAADGDTVIVMRTGTYERPPQAYRLRSADGSGGPMGPAYPRELVYTPADGLFRYSGRTLFLVTDLDDRVGAVLLR</sequence>
<evidence type="ECO:0000256" key="1">
    <source>
        <dbReference type="SAM" id="MobiDB-lite"/>
    </source>
</evidence>
<keyword evidence="2" id="KW-1133">Transmembrane helix</keyword>
<reference evidence="4" key="1">
    <citation type="submission" date="2021-01" db="EMBL/GenBank/DDBJ databases">
        <title>Whole genome shotgun sequence of Sphaerisporangium rufum NBRC 109079.</title>
        <authorList>
            <person name="Komaki H."/>
            <person name="Tamura T."/>
        </authorList>
    </citation>
    <scope>NUCLEOTIDE SEQUENCE</scope>
    <source>
        <strain evidence="4">NBRC 109079</strain>
    </source>
</reference>
<evidence type="ECO:0000259" key="3">
    <source>
        <dbReference type="Pfam" id="PF13360"/>
    </source>
</evidence>
<dbReference type="RefSeq" id="WP_203994233.1">
    <property type="nucleotide sequence ID" value="NZ_BOOU01000105.1"/>
</dbReference>
<keyword evidence="2" id="KW-0472">Membrane</keyword>
<feature type="compositionally biased region" description="Gly residues" evidence="1">
    <location>
        <begin position="21"/>
        <end position="38"/>
    </location>
</feature>